<dbReference type="EMBL" id="JAVFCB010000016">
    <property type="protein sequence ID" value="MDQ4215842.1"/>
    <property type="molecule type" value="Genomic_DNA"/>
</dbReference>
<dbReference type="InterPro" id="IPR049453">
    <property type="entry name" value="Memb_transporter_dom"/>
</dbReference>
<feature type="domain" description="Integral membrane bound transporter" evidence="6">
    <location>
        <begin position="224"/>
        <end position="350"/>
    </location>
</feature>
<accession>A0ABU0XLY6</accession>
<feature type="transmembrane region" description="Helical" evidence="5">
    <location>
        <begin position="211"/>
        <end position="229"/>
    </location>
</feature>
<feature type="transmembrane region" description="Helical" evidence="5">
    <location>
        <begin position="235"/>
        <end position="251"/>
    </location>
</feature>
<keyword evidence="2 5" id="KW-0812">Transmembrane</keyword>
<feature type="transmembrane region" description="Helical" evidence="5">
    <location>
        <begin position="263"/>
        <end position="285"/>
    </location>
</feature>
<dbReference type="Proteomes" id="UP001230289">
    <property type="component" value="Unassembled WGS sequence"/>
</dbReference>
<keyword evidence="4 5" id="KW-0472">Membrane</keyword>
<evidence type="ECO:0000256" key="4">
    <source>
        <dbReference type="ARBA" id="ARBA00023136"/>
    </source>
</evidence>
<dbReference type="RefSeq" id="WP_308490793.1">
    <property type="nucleotide sequence ID" value="NZ_JAVFCB010000016.1"/>
</dbReference>
<protein>
    <submittedName>
        <fullName evidence="7">FUSC family protein</fullName>
    </submittedName>
</protein>
<reference evidence="7 8" key="1">
    <citation type="submission" date="2023-08" db="EMBL/GenBank/DDBJ databases">
        <title>Microbacterium sp. nov., isolated from a waste landfill.</title>
        <authorList>
            <person name="Wen W."/>
        </authorList>
    </citation>
    <scope>NUCLEOTIDE SEQUENCE [LARGE SCALE GENOMIC DNA]</scope>
    <source>
        <strain evidence="7 8">ASV81</strain>
    </source>
</reference>
<feature type="transmembrane region" description="Helical" evidence="5">
    <location>
        <begin position="109"/>
        <end position="127"/>
    </location>
</feature>
<gene>
    <name evidence="7" type="ORF">RBR11_18150</name>
</gene>
<feature type="transmembrane region" description="Helical" evidence="5">
    <location>
        <begin position="305"/>
        <end position="324"/>
    </location>
</feature>
<evidence type="ECO:0000256" key="3">
    <source>
        <dbReference type="ARBA" id="ARBA00022989"/>
    </source>
</evidence>
<evidence type="ECO:0000256" key="1">
    <source>
        <dbReference type="ARBA" id="ARBA00004141"/>
    </source>
</evidence>
<feature type="transmembrane region" description="Helical" evidence="5">
    <location>
        <begin position="160"/>
        <end position="183"/>
    </location>
</feature>
<feature type="transmembrane region" description="Helical" evidence="5">
    <location>
        <begin position="84"/>
        <end position="103"/>
    </location>
</feature>
<proteinExistence type="predicted"/>
<evidence type="ECO:0000313" key="8">
    <source>
        <dbReference type="Proteomes" id="UP001230289"/>
    </source>
</evidence>
<keyword evidence="3 5" id="KW-1133">Transmembrane helix</keyword>
<feature type="transmembrane region" description="Helical" evidence="5">
    <location>
        <begin position="134"/>
        <end position="154"/>
    </location>
</feature>
<evidence type="ECO:0000259" key="6">
    <source>
        <dbReference type="Pfam" id="PF13515"/>
    </source>
</evidence>
<comment type="subcellular location">
    <subcellularLocation>
        <location evidence="1">Membrane</location>
        <topology evidence="1">Multi-pass membrane protein</topology>
    </subcellularLocation>
</comment>
<evidence type="ECO:0000313" key="7">
    <source>
        <dbReference type="EMBL" id="MDQ4215842.1"/>
    </source>
</evidence>
<sequence length="365" mass="37851">MSRSEPDPARPQTALTRVWVRSHFLLAPAGVPRWPIALQAALSMFLPLALFTLLGQPGAGMMAASGAFTAIYLVGVTPALRIRLLPVIGLAILACAGIGALLAPFPVSAAIGLVVIAILAAALHYGFRLGPPGPVFFVLVYGLSTHLTGLVGGHRLVDPLVFLGALAAGVVIAYAVAVAAFLIRRMRGRGTSGGATQIARIPRLDRDARALLLRVALVAVVGTLLSMLFVDPQRAYWTVCAGLAVIGVNVGRRVAFIRGSQRFVGTVVGAGLFALLAFIPIPVLVLPFLLGGLQFAIEIFVVRNYALALVFITPLVLFIISSAAGPGGGLPLGLILERVVDTLIGAVLGAASGLVHPRSAGRATR</sequence>
<name>A0ABU0XLY6_9MICO</name>
<dbReference type="Pfam" id="PF13515">
    <property type="entry name" value="FUSC_2"/>
    <property type="match status" value="1"/>
</dbReference>
<evidence type="ECO:0000256" key="5">
    <source>
        <dbReference type="SAM" id="Phobius"/>
    </source>
</evidence>
<keyword evidence="8" id="KW-1185">Reference proteome</keyword>
<comment type="caution">
    <text evidence="7">The sequence shown here is derived from an EMBL/GenBank/DDBJ whole genome shotgun (WGS) entry which is preliminary data.</text>
</comment>
<organism evidence="7 8">
    <name type="scientific">Microbacterium capsulatum</name>
    <dbReference type="NCBI Taxonomy" id="3041921"/>
    <lineage>
        <taxon>Bacteria</taxon>
        <taxon>Bacillati</taxon>
        <taxon>Actinomycetota</taxon>
        <taxon>Actinomycetes</taxon>
        <taxon>Micrococcales</taxon>
        <taxon>Microbacteriaceae</taxon>
        <taxon>Microbacterium</taxon>
    </lineage>
</organism>
<feature type="transmembrane region" description="Helical" evidence="5">
    <location>
        <begin position="59"/>
        <end position="77"/>
    </location>
</feature>
<evidence type="ECO:0000256" key="2">
    <source>
        <dbReference type="ARBA" id="ARBA00022692"/>
    </source>
</evidence>